<keyword evidence="3" id="KW-1185">Reference proteome</keyword>
<evidence type="ECO:0000256" key="1">
    <source>
        <dbReference type="SAM" id="MobiDB-lite"/>
    </source>
</evidence>
<dbReference type="Proteomes" id="UP000612349">
    <property type="component" value="Unassembled WGS sequence"/>
</dbReference>
<proteinExistence type="predicted"/>
<protein>
    <submittedName>
        <fullName evidence="2">Uncharacterized protein</fullName>
    </submittedName>
</protein>
<dbReference type="AlphaFoldDB" id="A0A917DTX8"/>
<dbReference type="EMBL" id="BMIP01000003">
    <property type="protein sequence ID" value="GGD68594.1"/>
    <property type="molecule type" value="Genomic_DNA"/>
</dbReference>
<dbReference type="RefSeq" id="WP_066771448.1">
    <property type="nucleotide sequence ID" value="NZ_BMIP01000003.1"/>
</dbReference>
<reference evidence="2" key="1">
    <citation type="journal article" date="2014" name="Int. J. Syst. Evol. Microbiol.">
        <title>Complete genome sequence of Corynebacterium casei LMG S-19264T (=DSM 44701T), isolated from a smear-ripened cheese.</title>
        <authorList>
            <consortium name="US DOE Joint Genome Institute (JGI-PGF)"/>
            <person name="Walter F."/>
            <person name="Albersmeier A."/>
            <person name="Kalinowski J."/>
            <person name="Ruckert C."/>
        </authorList>
    </citation>
    <scope>NUCLEOTIDE SEQUENCE</scope>
    <source>
        <strain evidence="2">CGMCC 1.15360</strain>
    </source>
</reference>
<dbReference type="OrthoDB" id="7505503at2"/>
<accession>A0A917DTX8</accession>
<reference evidence="2" key="2">
    <citation type="submission" date="2020-09" db="EMBL/GenBank/DDBJ databases">
        <authorList>
            <person name="Sun Q."/>
            <person name="Zhou Y."/>
        </authorList>
    </citation>
    <scope>NUCLEOTIDE SEQUENCE</scope>
    <source>
        <strain evidence="2">CGMCC 1.15360</strain>
    </source>
</reference>
<organism evidence="2 3">
    <name type="scientific">Croceicoccus mobilis</name>
    <dbReference type="NCBI Taxonomy" id="1703339"/>
    <lineage>
        <taxon>Bacteria</taxon>
        <taxon>Pseudomonadati</taxon>
        <taxon>Pseudomonadota</taxon>
        <taxon>Alphaproteobacteria</taxon>
        <taxon>Sphingomonadales</taxon>
        <taxon>Erythrobacteraceae</taxon>
        <taxon>Croceicoccus</taxon>
    </lineage>
</organism>
<evidence type="ECO:0000313" key="3">
    <source>
        <dbReference type="Proteomes" id="UP000612349"/>
    </source>
</evidence>
<comment type="caution">
    <text evidence="2">The sequence shown here is derived from an EMBL/GenBank/DDBJ whole genome shotgun (WGS) entry which is preliminary data.</text>
</comment>
<name>A0A917DTX8_9SPHN</name>
<feature type="region of interest" description="Disordered" evidence="1">
    <location>
        <begin position="35"/>
        <end position="54"/>
    </location>
</feature>
<gene>
    <name evidence="2" type="ORF">GCM10010990_17660</name>
</gene>
<sequence length="174" mass="17907">MRNLALIAPALALLGGCAQDGSRFPSLAIRDAERVSGTAQPVEPQEPAETDPVLPTGLTDRLAALGEQARESHATFLSRAARARSATSAAAGAPKASDRWAEAIVAFSDVESARSDTMFALAELDSMLANGAVTQADSGEEQGLLSIVATRAEVAELVAQEDAVLDELAAPIAP</sequence>
<evidence type="ECO:0000313" key="2">
    <source>
        <dbReference type="EMBL" id="GGD68594.1"/>
    </source>
</evidence>
<dbReference type="PROSITE" id="PS51257">
    <property type="entry name" value="PROKAR_LIPOPROTEIN"/>
    <property type="match status" value="1"/>
</dbReference>